<reference evidence="2 3" key="1">
    <citation type="submission" date="2017-07" db="EMBL/GenBank/DDBJ databases">
        <title>Analysis of two Campylobacter avium genomes and identification of a novel hippuricase gene.</title>
        <authorList>
            <person name="Miller W.G."/>
            <person name="Chapman M.H."/>
            <person name="Yee E."/>
            <person name="Revez J."/>
            <person name="Bono J.L."/>
            <person name="Rossi M."/>
        </authorList>
    </citation>
    <scope>NUCLEOTIDE SEQUENCE [LARGE SCALE GENOMIC DNA]</scope>
    <source>
        <strain evidence="2 3">LMG 24591</strain>
    </source>
</reference>
<evidence type="ECO:0000313" key="3">
    <source>
        <dbReference type="Proteomes" id="UP000201169"/>
    </source>
</evidence>
<comment type="similarity">
    <text evidence="1">Belongs to the UPF0751 family.</text>
</comment>
<organism evidence="2 3">
    <name type="scientific">Campylobacter avium LMG 24591</name>
    <dbReference type="NCBI Taxonomy" id="522484"/>
    <lineage>
        <taxon>Bacteria</taxon>
        <taxon>Pseudomonadati</taxon>
        <taxon>Campylobacterota</taxon>
        <taxon>Epsilonproteobacteria</taxon>
        <taxon>Campylobacterales</taxon>
        <taxon>Campylobacteraceae</taxon>
        <taxon>Campylobacter</taxon>
    </lineage>
</organism>
<dbReference type="OrthoDB" id="5324142at2"/>
<accession>A0A222MVS2</accession>
<dbReference type="RefSeq" id="WP_094324542.1">
    <property type="nucleotide sequence ID" value="NZ_CP022347.1"/>
</dbReference>
<protein>
    <submittedName>
        <fullName evidence="2">DUF2325 domain protein</fullName>
    </submittedName>
</protein>
<sequence>MQVLVIGADEITPIKAVLKDLGAENIEHWDARNENRVNKKPIPKNVECIVMLTSFLNHNTMKKIKSEAKKRKIALVCAKRSVSCVYAEYCKVFKLHSNFNCNECVQKHCTNQSF</sequence>
<gene>
    <name evidence="2" type="ORF">CAV_0069</name>
</gene>
<evidence type="ECO:0000256" key="1">
    <source>
        <dbReference type="ARBA" id="ARBA00007189"/>
    </source>
</evidence>
<dbReference type="KEGG" id="cavi:CAV_0069"/>
<dbReference type="AlphaFoldDB" id="A0A222MVS2"/>
<dbReference type="InterPro" id="IPR016772">
    <property type="entry name" value="UCP020408"/>
</dbReference>
<proteinExistence type="inferred from homology"/>
<name>A0A222MVS2_9BACT</name>
<dbReference type="Pfam" id="PF10087">
    <property type="entry name" value="DUF2325"/>
    <property type="match status" value="1"/>
</dbReference>
<keyword evidence="3" id="KW-1185">Reference proteome</keyword>
<dbReference type="EMBL" id="CP022347">
    <property type="protein sequence ID" value="ASQ29748.1"/>
    <property type="molecule type" value="Genomic_DNA"/>
</dbReference>
<evidence type="ECO:0000313" key="2">
    <source>
        <dbReference type="EMBL" id="ASQ29748.1"/>
    </source>
</evidence>
<dbReference type="Proteomes" id="UP000201169">
    <property type="component" value="Chromosome"/>
</dbReference>
<dbReference type="PIRSF" id="PIRSF020408">
    <property type="entry name" value="UCP020408"/>
    <property type="match status" value="1"/>
</dbReference>